<dbReference type="KEGG" id="gti:FXF46_03215"/>
<protein>
    <submittedName>
        <fullName evidence="2">Uncharacterized protein</fullName>
    </submittedName>
</protein>
<sequence>MAHASINNAQGNSPLGEAMTAFGGADAAKNLADKFSEHLAGGGGSSPADIKGVVNSVVGDNADRDQERAGLDILNALKQEGGV</sequence>
<evidence type="ECO:0000313" key="3">
    <source>
        <dbReference type="Proteomes" id="UP000323560"/>
    </source>
</evidence>
<dbReference type="Proteomes" id="UP000323560">
    <property type="component" value="Chromosome"/>
</dbReference>
<name>A0AAP9JGM0_GLUTH</name>
<feature type="compositionally biased region" description="Polar residues" evidence="1">
    <location>
        <begin position="1"/>
        <end position="13"/>
    </location>
</feature>
<dbReference type="RefSeq" id="WP_148619589.1">
    <property type="nucleotide sequence ID" value="NZ_CP043043.1"/>
</dbReference>
<gene>
    <name evidence="2" type="ORF">FXF46_03215</name>
</gene>
<dbReference type="EMBL" id="CP043043">
    <property type="protein sequence ID" value="QEH95372.1"/>
    <property type="molecule type" value="Genomic_DNA"/>
</dbReference>
<organism evidence="2 3">
    <name type="scientific">Gluconobacter thailandicus</name>
    <dbReference type="NCBI Taxonomy" id="257438"/>
    <lineage>
        <taxon>Bacteria</taxon>
        <taxon>Pseudomonadati</taxon>
        <taxon>Pseudomonadota</taxon>
        <taxon>Alphaproteobacteria</taxon>
        <taxon>Acetobacterales</taxon>
        <taxon>Acetobacteraceae</taxon>
        <taxon>Gluconobacter</taxon>
    </lineage>
</organism>
<feature type="region of interest" description="Disordered" evidence="1">
    <location>
        <begin position="1"/>
        <end position="20"/>
    </location>
</feature>
<evidence type="ECO:0000256" key="1">
    <source>
        <dbReference type="SAM" id="MobiDB-lite"/>
    </source>
</evidence>
<proteinExistence type="predicted"/>
<evidence type="ECO:0000313" key="2">
    <source>
        <dbReference type="EMBL" id="QEH95372.1"/>
    </source>
</evidence>
<dbReference type="AlphaFoldDB" id="A0AAP9JGM0"/>
<reference evidence="2 3" key="1">
    <citation type="submission" date="2019-08" db="EMBL/GenBank/DDBJ databases">
        <title>Gluconobacter frateurii HD924 genome.</title>
        <authorList>
            <person name="Liu Y."/>
            <person name="Zhang P."/>
        </authorList>
    </citation>
    <scope>NUCLEOTIDE SEQUENCE [LARGE SCALE GENOMIC DNA]</scope>
    <source>
        <strain evidence="2 3">HD924</strain>
    </source>
</reference>
<accession>A0AAP9JGM0</accession>